<accession>A0ABP0W9A4</accession>
<proteinExistence type="predicted"/>
<feature type="compositionally biased region" description="Acidic residues" evidence="1">
    <location>
        <begin position="43"/>
        <end position="65"/>
    </location>
</feature>
<sequence length="276" mass="30779">MVRGHYCLEATRSFPGDEFTKKTSVTASVLSPPHYRGVKAEQREEEEEEEEEEMFDEGETVDEDDSRSSSGSYASQNTSISVILKRKVDDCLAAESSAMVVDQSFFSKKPRSELLGIDAVMKDAVDEEEDTAASTSFRRENKSQELLNKGKSVIVAECSNSREPTETAKAAAALHHHHHHPSWISSRCLQLLANNNSHDQGEVPGLESTSRDKIFPSDKEQRWRSKPPASSSNSSHCKLHNRDFSDCLLRHLKSPAQSCHCVKRILEDVLPHIGGK</sequence>
<protein>
    <submittedName>
        <fullName evidence="2">Uncharacterized protein</fullName>
    </submittedName>
</protein>
<evidence type="ECO:0000313" key="2">
    <source>
        <dbReference type="EMBL" id="CAK9263391.1"/>
    </source>
</evidence>
<dbReference type="Proteomes" id="UP001497444">
    <property type="component" value="Chromosome 15"/>
</dbReference>
<feature type="compositionally biased region" description="Basic and acidic residues" evidence="1">
    <location>
        <begin position="209"/>
        <end position="223"/>
    </location>
</feature>
<dbReference type="EMBL" id="OZ020110">
    <property type="protein sequence ID" value="CAK9263391.1"/>
    <property type="molecule type" value="Genomic_DNA"/>
</dbReference>
<organism evidence="2 3">
    <name type="scientific">Sphagnum jensenii</name>
    <dbReference type="NCBI Taxonomy" id="128206"/>
    <lineage>
        <taxon>Eukaryota</taxon>
        <taxon>Viridiplantae</taxon>
        <taxon>Streptophyta</taxon>
        <taxon>Embryophyta</taxon>
        <taxon>Bryophyta</taxon>
        <taxon>Sphagnophytina</taxon>
        <taxon>Sphagnopsida</taxon>
        <taxon>Sphagnales</taxon>
        <taxon>Sphagnaceae</taxon>
        <taxon>Sphagnum</taxon>
    </lineage>
</organism>
<name>A0ABP0W9A4_9BRYO</name>
<reference evidence="2" key="1">
    <citation type="submission" date="2024-02" db="EMBL/GenBank/DDBJ databases">
        <authorList>
            <consortium name="ELIXIR-Norway"/>
            <consortium name="Elixir Norway"/>
        </authorList>
    </citation>
    <scope>NUCLEOTIDE SEQUENCE</scope>
</reference>
<evidence type="ECO:0000256" key="1">
    <source>
        <dbReference type="SAM" id="MobiDB-lite"/>
    </source>
</evidence>
<keyword evidence="3" id="KW-1185">Reference proteome</keyword>
<gene>
    <name evidence="2" type="ORF">CSSPJE1EN1_LOCUS8869</name>
</gene>
<feature type="region of interest" description="Disordered" evidence="1">
    <location>
        <begin position="22"/>
        <end position="75"/>
    </location>
</feature>
<evidence type="ECO:0000313" key="3">
    <source>
        <dbReference type="Proteomes" id="UP001497444"/>
    </source>
</evidence>
<feature type="region of interest" description="Disordered" evidence="1">
    <location>
        <begin position="199"/>
        <end position="237"/>
    </location>
</feature>